<organism evidence="1 2">
    <name type="scientific">Tanacetum coccineum</name>
    <dbReference type="NCBI Taxonomy" id="301880"/>
    <lineage>
        <taxon>Eukaryota</taxon>
        <taxon>Viridiplantae</taxon>
        <taxon>Streptophyta</taxon>
        <taxon>Embryophyta</taxon>
        <taxon>Tracheophyta</taxon>
        <taxon>Spermatophyta</taxon>
        <taxon>Magnoliopsida</taxon>
        <taxon>eudicotyledons</taxon>
        <taxon>Gunneridae</taxon>
        <taxon>Pentapetalae</taxon>
        <taxon>asterids</taxon>
        <taxon>campanulids</taxon>
        <taxon>Asterales</taxon>
        <taxon>Asteraceae</taxon>
        <taxon>Asteroideae</taxon>
        <taxon>Anthemideae</taxon>
        <taxon>Anthemidinae</taxon>
        <taxon>Tanacetum</taxon>
    </lineage>
</organism>
<proteinExistence type="predicted"/>
<keyword evidence="2" id="KW-1185">Reference proteome</keyword>
<protein>
    <recommendedName>
        <fullName evidence="3">Transposase (Putative), gypsy type</fullName>
    </recommendedName>
</protein>
<reference evidence="1" key="2">
    <citation type="submission" date="2022-01" db="EMBL/GenBank/DDBJ databases">
        <authorList>
            <person name="Yamashiro T."/>
            <person name="Shiraishi A."/>
            <person name="Satake H."/>
            <person name="Nakayama K."/>
        </authorList>
    </citation>
    <scope>NUCLEOTIDE SEQUENCE</scope>
</reference>
<gene>
    <name evidence="1" type="ORF">Tco_0895168</name>
</gene>
<evidence type="ECO:0008006" key="3">
    <source>
        <dbReference type="Google" id="ProtNLM"/>
    </source>
</evidence>
<evidence type="ECO:0000313" key="1">
    <source>
        <dbReference type="EMBL" id="GJT25231.1"/>
    </source>
</evidence>
<comment type="caution">
    <text evidence="1">The sequence shown here is derived from an EMBL/GenBank/DDBJ whole genome shotgun (WGS) entry which is preliminary data.</text>
</comment>
<accession>A0ABQ5CH99</accession>
<dbReference type="Proteomes" id="UP001151760">
    <property type="component" value="Unassembled WGS sequence"/>
</dbReference>
<reference evidence="1" key="1">
    <citation type="journal article" date="2022" name="Int. J. Mol. Sci.">
        <title>Draft Genome of Tanacetum Coccineum: Genomic Comparison of Closely Related Tanacetum-Family Plants.</title>
        <authorList>
            <person name="Yamashiro T."/>
            <person name="Shiraishi A."/>
            <person name="Nakayama K."/>
            <person name="Satake H."/>
        </authorList>
    </citation>
    <scope>NUCLEOTIDE SEQUENCE</scope>
</reference>
<sequence length="806" mass="87591">MGGVLEKDPAPHLTARQEKTVKLLKSHKAPFRRYPECFLCLVGLSPYYPFDDNSYPAFEHLDGTDMAGGSSSVAATEIPALTERGQKDVAKENVYLELADPDEGTAMVGQSDEDVVTEQPKKIKKKRLIKQSNVLPAKKLRTDHPSLASGTGGKTLAGLEQIMPAGSRLLAREQSATRSVAPPSQESEGFVDFSAQASLQIRTTVGSSNTLSAPVDTAAAITTFTKAKLVADVNPDLAGPSQLEESKGSDDSFYELATLDPSEAKRAARQICLGSEVRSHAEHELELKEKLNAKYATRGKLLEKKDSEILRLKSQLAEKEAKTRRLSVSKDHDISLLDSRATHLESALNDAQVACTEAGTKITSLASERDRLASEVSSLRVGFKHFKEKMEIQQEEQARELYNRMADLEAHVMDVSSHLEGEFYPTYLTLLAKRRWLLTHGIQLALLKCLKSSEYQGILGHALGWAVDFGMQEGLEAGHEHGVAGRSLSVVDAYNPEVASADYVNAVKALEDAHFPLVDLLKSKKDAGMDEVLDCFLLDGPLAKLPEAASLQLCIEHLSIPIHHADDKTAVGETSLSFALINVHARAEGAKKHAAALRQLMMKIVSAPLSSQTWVGEASISLAPLSVEDYAEEDTDEALGSVVAALILSVFIPRASLFFVRSNSAVRSVGMPISAGMTASVPYVSENGVSPLLDLIMVRCAHNTCKSSPIQSLLLSSNRALIPSPRLMFALSTKPFSCGCFTEAKHWRIHSFSHQSLNGLSQNRFPLSDTISPGRPNLQTMLSHTNFFTLSHVIVTIGFASIHLVK</sequence>
<evidence type="ECO:0000313" key="2">
    <source>
        <dbReference type="Proteomes" id="UP001151760"/>
    </source>
</evidence>
<dbReference type="EMBL" id="BQNB010014197">
    <property type="protein sequence ID" value="GJT25231.1"/>
    <property type="molecule type" value="Genomic_DNA"/>
</dbReference>
<name>A0ABQ5CH99_9ASTR</name>